<comment type="subcellular location">
    <subcellularLocation>
        <location evidence="3">Cytoplasm</location>
    </subcellularLocation>
    <subcellularLocation>
        <location evidence="2">Nucleus</location>
    </subcellularLocation>
</comment>
<sequence length="952" mass="105889">MNIPSGHVQLPILDPDSVKALRNTVVRLAFCKECSSPMGCMRVHEGSTAMEKRGMVVQTCTGTRCYWTTYHTKAYDYNDAVQLAQYLNTYHAGYQLNNLADDYVLRIAEPLPDAGMAGRINCAESDCVTTGTGARTQGNRSCIEHKCKPCCIKAARAAIAQHLARSRCKTHNIAEVFGAPPATALHLPCPLANPTSEQDVIAPPLPLPSPALSANTIQTRAISPILVPTTVQSMGSTLFNPSSLLAAQPGASMSQVSPQTSSCPSQIIVPSRSQCAPSRRRGDVPLSQPCPPGWVRKHTEAEDIRTTERSLKQQQLDAQERQKRMCRLVIYFKAGSPPLILQHYVATYPTLQLRNVPVFLNELGLTNTSFIDFWAGEWNIINVDTPLHVEKERDILLRLRPNLLLPIDDSDCPQLNQYLRGQLCRPKTKRLGDASLISPAKKRKVSTVYEAPIDSDSDVEIISSSGQGTSCTGSAVLHPTKHTRQKSSLGPSGLERKWPTDFTVSEIKNGLDEALRMPGTLKNTFPKIFGVQYVKPTVTRNKKILDECATEKGIRGLRDKFIAYGDSSQGLWPYFLRAIKTASGDEGLSASSSNEDGETPLDIQEIKKHASQQPRRRSSEPVSWTATIGEMLTISDDDLLAAALARSTVAAAQNDLEPFSIQQLLDEDHDPNSTLCDFCDEAITAIPSRRLLEMGMKLQSQSQKAPNLFNDNHRNHPGGFAVYQEYCSLHKLETILLPHAQISGWPKSPNFAQLHLRVFGLRQHLRDVLNDLDNNIFFKLAKKSYEKENGRQVDSIIGQFKAFTDENNSLEHEKIQPLSWSKLIRLVLLPEVAVRLIQEDLHVLRQVAINTLYASARFGLLMHRAEDSKHFDALQRTHAKILSRLHTDVESYEASGSVLEFSIWVKEKKSKEIIGVATVKQEAQEIDLLPKPQDIQFTEEIHGDRVVYVLED</sequence>
<keyword evidence="11" id="KW-1185">Reference proteome</keyword>
<dbReference type="InterPro" id="IPR039024">
    <property type="entry name" value="RTC4"/>
</dbReference>
<evidence type="ECO:0000256" key="5">
    <source>
        <dbReference type="ARBA" id="ARBA00015162"/>
    </source>
</evidence>
<evidence type="ECO:0000256" key="1">
    <source>
        <dbReference type="ARBA" id="ARBA00002738"/>
    </source>
</evidence>
<evidence type="ECO:0000256" key="2">
    <source>
        <dbReference type="ARBA" id="ARBA00004123"/>
    </source>
</evidence>
<dbReference type="EMBL" id="MLYV02000712">
    <property type="protein sequence ID" value="PSR79004.1"/>
    <property type="molecule type" value="Genomic_DNA"/>
</dbReference>
<evidence type="ECO:0000256" key="3">
    <source>
        <dbReference type="ARBA" id="ARBA00004496"/>
    </source>
</evidence>
<dbReference type="Pfam" id="PF14474">
    <property type="entry name" value="RTC4"/>
    <property type="match status" value="1"/>
</dbReference>
<evidence type="ECO:0000313" key="10">
    <source>
        <dbReference type="EMBL" id="PSR79004.1"/>
    </source>
</evidence>
<organism evidence="10 11">
    <name type="scientific">Hermanssonia centrifuga</name>
    <dbReference type="NCBI Taxonomy" id="98765"/>
    <lineage>
        <taxon>Eukaryota</taxon>
        <taxon>Fungi</taxon>
        <taxon>Dikarya</taxon>
        <taxon>Basidiomycota</taxon>
        <taxon>Agaricomycotina</taxon>
        <taxon>Agaricomycetes</taxon>
        <taxon>Polyporales</taxon>
        <taxon>Meruliaceae</taxon>
        <taxon>Hermanssonia</taxon>
    </lineage>
</organism>
<dbReference type="AlphaFoldDB" id="A0A2R6NX49"/>
<comment type="caution">
    <text evidence="10">The sequence shown here is derived from an EMBL/GenBank/DDBJ whole genome shotgun (WGS) entry which is preliminary data.</text>
</comment>
<dbReference type="InterPro" id="IPR028094">
    <property type="entry name" value="RTC4_C"/>
</dbReference>
<dbReference type="PANTHER" id="PTHR41391">
    <property type="entry name" value="RESTRICTION OF TELOMERE CAPPING PROTEIN 4"/>
    <property type="match status" value="1"/>
</dbReference>
<evidence type="ECO:0000256" key="7">
    <source>
        <dbReference type="ARBA" id="ARBA00023242"/>
    </source>
</evidence>
<accession>A0A2R6NX49</accession>
<evidence type="ECO:0000256" key="6">
    <source>
        <dbReference type="ARBA" id="ARBA00022490"/>
    </source>
</evidence>
<dbReference type="GO" id="GO:0005634">
    <property type="term" value="C:nucleus"/>
    <property type="evidence" value="ECO:0007669"/>
    <property type="project" value="UniProtKB-SubCell"/>
</dbReference>
<evidence type="ECO:0000259" key="9">
    <source>
        <dbReference type="Pfam" id="PF14474"/>
    </source>
</evidence>
<feature type="domain" description="Restriction of telomere capping protein 4 C-terminal" evidence="9">
    <location>
        <begin position="796"/>
        <end position="863"/>
    </location>
</feature>
<dbReference type="Proteomes" id="UP000186601">
    <property type="component" value="Unassembled WGS sequence"/>
</dbReference>
<evidence type="ECO:0000256" key="8">
    <source>
        <dbReference type="SAM" id="MobiDB-lite"/>
    </source>
</evidence>
<feature type="region of interest" description="Disordered" evidence="8">
    <location>
        <begin position="472"/>
        <end position="495"/>
    </location>
</feature>
<evidence type="ECO:0000313" key="11">
    <source>
        <dbReference type="Proteomes" id="UP000186601"/>
    </source>
</evidence>
<reference evidence="10 11" key="1">
    <citation type="submission" date="2018-02" db="EMBL/GenBank/DDBJ databases">
        <title>Genome sequence of the basidiomycete white-rot fungus Phlebia centrifuga.</title>
        <authorList>
            <person name="Granchi Z."/>
            <person name="Peng M."/>
            <person name="de Vries R.P."/>
            <person name="Hilden K."/>
            <person name="Makela M.R."/>
            <person name="Grigoriev I."/>
            <person name="Riley R."/>
        </authorList>
    </citation>
    <scope>NUCLEOTIDE SEQUENCE [LARGE SCALE GENOMIC DNA]</scope>
    <source>
        <strain evidence="10 11">FBCC195</strain>
    </source>
</reference>
<dbReference type="STRING" id="98765.A0A2R6NX49"/>
<proteinExistence type="inferred from homology"/>
<gene>
    <name evidence="10" type="ORF">PHLCEN_2v7191</name>
</gene>
<dbReference type="OrthoDB" id="128308at2759"/>
<dbReference type="PANTHER" id="PTHR41391:SF1">
    <property type="entry name" value="RESTRICTION OF TELOMERE CAPPING PROTEIN 4"/>
    <property type="match status" value="1"/>
</dbReference>
<comment type="function">
    <text evidence="1">May be involved in a process influencing telomere capping.</text>
</comment>
<dbReference type="GO" id="GO:0005737">
    <property type="term" value="C:cytoplasm"/>
    <property type="evidence" value="ECO:0007669"/>
    <property type="project" value="UniProtKB-SubCell"/>
</dbReference>
<evidence type="ECO:0000256" key="4">
    <source>
        <dbReference type="ARBA" id="ARBA00009461"/>
    </source>
</evidence>
<name>A0A2R6NX49_9APHY</name>
<keyword evidence="6" id="KW-0963">Cytoplasm</keyword>
<comment type="similarity">
    <text evidence="4">Belongs to the RTC4 family.</text>
</comment>
<keyword evidence="7" id="KW-0539">Nucleus</keyword>
<protein>
    <recommendedName>
        <fullName evidence="5">Restriction of telomere capping protein 4</fullName>
    </recommendedName>
</protein>